<dbReference type="OrthoDB" id="187139at2759"/>
<sequence>MGLISNFVALLPLLLLLVSNSKAQSTGGVFDVTTYDAKPNADITTALASAWKEVCASTTPILLNYKSKGRDGFLLEYVDQLTVSGTGVLVGQGKAVQVNPCEGRVEVVDIGLTYSESEGQIKSQYANVKLAILTKQNPSICDEPAPADSPSTD</sequence>
<dbReference type="InterPro" id="IPR011050">
    <property type="entry name" value="Pectin_lyase_fold/virulence"/>
</dbReference>
<dbReference type="Proteomes" id="UP000321393">
    <property type="component" value="Unassembled WGS sequence"/>
</dbReference>
<evidence type="ECO:0000313" key="3">
    <source>
        <dbReference type="Proteomes" id="UP000321393"/>
    </source>
</evidence>
<dbReference type="EMBL" id="SSTE01009109">
    <property type="protein sequence ID" value="KAA0053892.1"/>
    <property type="molecule type" value="Genomic_DNA"/>
</dbReference>
<organism evidence="2 3">
    <name type="scientific">Cucumis melo var. makuwa</name>
    <name type="common">Oriental melon</name>
    <dbReference type="NCBI Taxonomy" id="1194695"/>
    <lineage>
        <taxon>Eukaryota</taxon>
        <taxon>Viridiplantae</taxon>
        <taxon>Streptophyta</taxon>
        <taxon>Embryophyta</taxon>
        <taxon>Tracheophyta</taxon>
        <taxon>Spermatophyta</taxon>
        <taxon>Magnoliopsida</taxon>
        <taxon>eudicotyledons</taxon>
        <taxon>Gunneridae</taxon>
        <taxon>Pentapetalae</taxon>
        <taxon>rosids</taxon>
        <taxon>fabids</taxon>
        <taxon>Cucurbitales</taxon>
        <taxon>Cucurbitaceae</taxon>
        <taxon>Benincaseae</taxon>
        <taxon>Cucumis</taxon>
    </lineage>
</organism>
<protein>
    <submittedName>
        <fullName evidence="2">Exopolygalacturonase-like</fullName>
    </submittedName>
</protein>
<comment type="caution">
    <text evidence="2">The sequence shown here is derived from an EMBL/GenBank/DDBJ whole genome shotgun (WGS) entry which is preliminary data.</text>
</comment>
<gene>
    <name evidence="2" type="ORF">E6C27_scaffold135G002860</name>
</gene>
<accession>A0A5A7UDN1</accession>
<evidence type="ECO:0000256" key="1">
    <source>
        <dbReference type="SAM" id="SignalP"/>
    </source>
</evidence>
<keyword evidence="1" id="KW-0732">Signal</keyword>
<evidence type="ECO:0000313" key="2">
    <source>
        <dbReference type="EMBL" id="KAA0053892.1"/>
    </source>
</evidence>
<dbReference type="AlphaFoldDB" id="A0A5A7UDN1"/>
<feature type="chain" id="PRO_5023141267" evidence="1">
    <location>
        <begin position="24"/>
        <end position="153"/>
    </location>
</feature>
<dbReference type="SUPFAM" id="SSF51126">
    <property type="entry name" value="Pectin lyase-like"/>
    <property type="match status" value="1"/>
</dbReference>
<feature type="signal peptide" evidence="1">
    <location>
        <begin position="1"/>
        <end position="23"/>
    </location>
</feature>
<proteinExistence type="predicted"/>
<name>A0A5A7UDN1_CUCMM</name>
<reference evidence="2 3" key="1">
    <citation type="submission" date="2019-08" db="EMBL/GenBank/DDBJ databases">
        <title>Draft genome sequences of two oriental melons (Cucumis melo L. var makuwa).</title>
        <authorList>
            <person name="Kwon S.-Y."/>
        </authorList>
    </citation>
    <scope>NUCLEOTIDE SEQUENCE [LARGE SCALE GENOMIC DNA]</scope>
    <source>
        <strain evidence="3">cv. SW 3</strain>
        <tissue evidence="2">Leaf</tissue>
    </source>
</reference>